<evidence type="ECO:0000313" key="1">
    <source>
        <dbReference type="EMBL" id="CAG1856836.1"/>
    </source>
</evidence>
<name>A0A804JWQ2_MUSAM</name>
<gene>
    <name evidence="1" type="ORF">GSMUA_38020.1</name>
</gene>
<organism evidence="2 3">
    <name type="scientific">Musa acuminata subsp. malaccensis</name>
    <name type="common">Wild banana</name>
    <name type="synonym">Musa malaccensis</name>
    <dbReference type="NCBI Taxonomy" id="214687"/>
    <lineage>
        <taxon>Eukaryota</taxon>
        <taxon>Viridiplantae</taxon>
        <taxon>Streptophyta</taxon>
        <taxon>Embryophyta</taxon>
        <taxon>Tracheophyta</taxon>
        <taxon>Spermatophyta</taxon>
        <taxon>Magnoliopsida</taxon>
        <taxon>Liliopsida</taxon>
        <taxon>Zingiberales</taxon>
        <taxon>Musaceae</taxon>
        <taxon>Musa</taxon>
    </lineage>
</organism>
<dbReference type="Proteomes" id="UP000012960">
    <property type="component" value="Unplaced"/>
</dbReference>
<proteinExistence type="predicted"/>
<dbReference type="InterPro" id="IPR010775">
    <property type="entry name" value="DUF1365"/>
</dbReference>
<protein>
    <submittedName>
        <fullName evidence="1">(wild Malaysian banana) hypothetical protein</fullName>
    </submittedName>
</protein>
<dbReference type="PANTHER" id="PTHR33973:SF4">
    <property type="entry name" value="OS07G0153300 PROTEIN"/>
    <property type="match status" value="1"/>
</dbReference>
<dbReference type="Pfam" id="PF07103">
    <property type="entry name" value="DUF1365"/>
    <property type="match status" value="2"/>
</dbReference>
<reference evidence="2" key="2">
    <citation type="submission" date="2021-05" db="UniProtKB">
        <authorList>
            <consortium name="EnsemblPlants"/>
        </authorList>
    </citation>
    <scope>IDENTIFICATION</scope>
    <source>
        <strain evidence="2">subsp. malaccensis</strain>
    </source>
</reference>
<dbReference type="OMA" id="PFNPMDM"/>
<evidence type="ECO:0000313" key="2">
    <source>
        <dbReference type="EnsemblPlants" id="Ma07_p17310.1"/>
    </source>
</evidence>
<dbReference type="EnsemblPlants" id="Ma07_t17310.1">
    <property type="protein sequence ID" value="Ma07_p17310.1"/>
    <property type="gene ID" value="Ma07_g17310"/>
</dbReference>
<dbReference type="OrthoDB" id="3340520at2759"/>
<dbReference type="FunCoup" id="A0A804JWQ2">
    <property type="interactions" value="528"/>
</dbReference>
<dbReference type="AlphaFoldDB" id="A0A804JWQ2"/>
<dbReference type="KEGG" id="mus:103992014"/>
<accession>A0A804JWQ2</accession>
<reference evidence="1" key="1">
    <citation type="submission" date="2021-03" db="EMBL/GenBank/DDBJ databases">
        <authorList>
            <consortium name="Genoscope - CEA"/>
            <person name="William W."/>
        </authorList>
    </citation>
    <scope>NUCLEOTIDE SEQUENCE</scope>
    <source>
        <strain evidence="1">Doubled-haploid Pahang</strain>
    </source>
</reference>
<evidence type="ECO:0000313" key="3">
    <source>
        <dbReference type="Proteomes" id="UP000012960"/>
    </source>
</evidence>
<keyword evidence="3" id="KW-1185">Reference proteome</keyword>
<dbReference type="Gramene" id="Ma07_t17310.1">
    <property type="protein sequence ID" value="Ma07_p17310.1"/>
    <property type="gene ID" value="Ma07_g17310"/>
</dbReference>
<dbReference type="PANTHER" id="PTHR33973">
    <property type="entry name" value="OS07G0153300 PROTEIN"/>
    <property type="match status" value="1"/>
</dbReference>
<dbReference type="EMBL" id="HG996473">
    <property type="protein sequence ID" value="CAG1856836.1"/>
    <property type="molecule type" value="Genomic_DNA"/>
</dbReference>
<sequence>MEAVYLLCYVASTTITSSLLSLALAFQSIRLFFCRFGSPGPEVGGREGDGDGDGDAAVWLYEGRVHHARRRPVAHAFEYPVRYALIDLDRVPQPPHLSADRAREIAHTNGPVFLLTIPANMGYEQNPLSVYYCYEVAEDEGREEVGPAPILRMCIAEVTNTPWGERVSFVFCPGSDVVAKPLHVSPFMDMLGNWCMFADAPGEDLSLVISVQHPTLGNYFTATLRARRVHSFDSNFLATYFWLMPHKVAMWIYWQALKLWWKNVKFLDHPKYLSSRYRDDAVLRDRELLSQNAGQSKILPNCTSNMDFKGRWCVWSEAPWPWS</sequence>